<sequence length="235" mass="25601">MIAMRGKPIRPGRLTPPTNPKAYRPSRGRLAVKQADIRRRRRAHMPVVHDGSWSLRREIAEVAGAMAARVAARPMPLQFRRQVLAYADAAHEAVGTVTGWVAERDARKRTAHLAGDEGKRKYAMTTLVDLAPRPALPEITDEMVTDGSWVAALTEMVEPIDGALSDLLAHAFRPGAPALRGQLSRSDRLEHLLRETVDRAALTLERALDAKVQSATPTAPVTDPRAALAALGIDV</sequence>
<proteinExistence type="predicted"/>
<feature type="region of interest" description="Disordered" evidence="1">
    <location>
        <begin position="1"/>
        <end position="25"/>
    </location>
</feature>
<evidence type="ECO:0000256" key="1">
    <source>
        <dbReference type="SAM" id="MobiDB-lite"/>
    </source>
</evidence>
<evidence type="ECO:0000313" key="3">
    <source>
        <dbReference type="EMBL" id="MDV6314582.1"/>
    </source>
</evidence>
<organism evidence="3 5">
    <name type="scientific">Gordonia amicalis</name>
    <dbReference type="NCBI Taxonomy" id="89053"/>
    <lineage>
        <taxon>Bacteria</taxon>
        <taxon>Bacillati</taxon>
        <taxon>Actinomycetota</taxon>
        <taxon>Actinomycetes</taxon>
        <taxon>Mycobacteriales</taxon>
        <taxon>Gordoniaceae</taxon>
        <taxon>Gordonia</taxon>
    </lineage>
</organism>
<dbReference type="AlphaFoldDB" id="A0AAE4UCB0"/>
<protein>
    <submittedName>
        <fullName evidence="3">Uncharacterized protein</fullName>
    </submittedName>
</protein>
<gene>
    <name evidence="2" type="ORF">R3P94_16630</name>
    <name evidence="3" type="ORF">R3Q15_22380</name>
</gene>
<evidence type="ECO:0000313" key="5">
    <source>
        <dbReference type="Proteomes" id="UP001185922"/>
    </source>
</evidence>
<reference evidence="3 4" key="1">
    <citation type="submission" date="2023-10" db="EMBL/GenBank/DDBJ databases">
        <title>Development of a sustainable strategy for remediation of hydrocarbon-contaminated territories based on the waste exchange concept.</title>
        <authorList>
            <person name="Krivoruchko A."/>
        </authorList>
    </citation>
    <scope>NUCLEOTIDE SEQUENCE</scope>
    <source>
        <strain evidence="2 4">IEGM 1266</strain>
        <strain evidence="3">IEGM 1279</strain>
    </source>
</reference>
<dbReference type="EMBL" id="JAWLKH010000039">
    <property type="protein sequence ID" value="MDV6314582.1"/>
    <property type="molecule type" value="Genomic_DNA"/>
</dbReference>
<comment type="caution">
    <text evidence="3">The sequence shown here is derived from an EMBL/GenBank/DDBJ whole genome shotgun (WGS) entry which is preliminary data.</text>
</comment>
<dbReference type="Proteomes" id="UP001185922">
    <property type="component" value="Unassembled WGS sequence"/>
</dbReference>
<keyword evidence="4" id="KW-1185">Reference proteome</keyword>
<evidence type="ECO:0000313" key="4">
    <source>
        <dbReference type="Proteomes" id="UP001185779"/>
    </source>
</evidence>
<name>A0AAE4UCB0_9ACTN</name>
<dbReference type="Proteomes" id="UP001185779">
    <property type="component" value="Unassembled WGS sequence"/>
</dbReference>
<dbReference type="RefSeq" id="WP_317505476.1">
    <property type="nucleotide sequence ID" value="NZ_JAWLKH010000039.1"/>
</dbReference>
<accession>A0AAE4UCB0</accession>
<evidence type="ECO:0000313" key="2">
    <source>
        <dbReference type="EMBL" id="MDV6308909.1"/>
    </source>
</evidence>
<dbReference type="EMBL" id="JAWLKI010000019">
    <property type="protein sequence ID" value="MDV6308909.1"/>
    <property type="molecule type" value="Genomic_DNA"/>
</dbReference>